<evidence type="ECO:0000256" key="1">
    <source>
        <dbReference type="ARBA" id="ARBA00007073"/>
    </source>
</evidence>
<dbReference type="Pfam" id="PF09341">
    <property type="entry name" value="Pcc1"/>
    <property type="match status" value="1"/>
</dbReference>
<name>X0T121_9ZZZZ</name>
<dbReference type="Gene3D" id="3.30.310.50">
    <property type="entry name" value="Alpha-D-phosphohexomutase, C-terminal domain"/>
    <property type="match status" value="1"/>
</dbReference>
<dbReference type="EMBL" id="BARS01009892">
    <property type="protein sequence ID" value="GAF81041.1"/>
    <property type="molecule type" value="Genomic_DNA"/>
</dbReference>
<organism evidence="2">
    <name type="scientific">marine sediment metagenome</name>
    <dbReference type="NCBI Taxonomy" id="412755"/>
    <lineage>
        <taxon>unclassified sequences</taxon>
        <taxon>metagenomes</taxon>
        <taxon>ecological metagenomes</taxon>
    </lineage>
</organism>
<feature type="non-terminal residue" evidence="2">
    <location>
        <position position="1"/>
    </location>
</feature>
<accession>X0T121</accession>
<comment type="caution">
    <text evidence="2">The sequence shown here is derived from an EMBL/GenBank/DDBJ whole genome shotgun (WGS) entry which is preliminary data.</text>
</comment>
<evidence type="ECO:0000313" key="2">
    <source>
        <dbReference type="EMBL" id="GAF81041.1"/>
    </source>
</evidence>
<dbReference type="AlphaFoldDB" id="X0T121"/>
<evidence type="ECO:0008006" key="3">
    <source>
        <dbReference type="Google" id="ProtNLM"/>
    </source>
</evidence>
<reference evidence="2" key="1">
    <citation type="journal article" date="2014" name="Front. Microbiol.">
        <title>High frequency of phylogenetically diverse reductive dehalogenase-homologous genes in deep subseafloor sedimentary metagenomes.</title>
        <authorList>
            <person name="Kawai M."/>
            <person name="Futagami T."/>
            <person name="Toyoda A."/>
            <person name="Takaki Y."/>
            <person name="Nishi S."/>
            <person name="Hori S."/>
            <person name="Arai W."/>
            <person name="Tsubouchi T."/>
            <person name="Morono Y."/>
            <person name="Uchiyama I."/>
            <person name="Ito T."/>
            <person name="Fujiyama A."/>
            <person name="Inagaki F."/>
            <person name="Takami H."/>
        </authorList>
    </citation>
    <scope>NUCLEOTIDE SEQUENCE</scope>
    <source>
        <strain evidence="2">Expedition CK06-06</strain>
    </source>
</reference>
<proteinExistence type="inferred from homology"/>
<sequence length="58" mass="6355">LVPEIEQPTSERSVVEVSTEEGKLIIRFEASDIAALRAAINSYLRWVGAILDVVASIE</sequence>
<protein>
    <recommendedName>
        <fullName evidence="3">Transcription factor Pcc1</fullName>
    </recommendedName>
</protein>
<gene>
    <name evidence="2" type="ORF">S01H1_18493</name>
</gene>
<dbReference type="InterPro" id="IPR015419">
    <property type="entry name" value="CTAG/Pcc1"/>
</dbReference>
<dbReference type="NCBIfam" id="NF011470">
    <property type="entry name" value="PRK14887.1"/>
    <property type="match status" value="1"/>
</dbReference>
<comment type="similarity">
    <text evidence="1">Belongs to the CTAG/PCC1 family.</text>
</comment>